<gene>
    <name evidence="2" type="ORF">BSYN_01840</name>
</gene>
<keyword evidence="1" id="KW-0812">Transmembrane</keyword>
<evidence type="ECO:0000313" key="2">
    <source>
        <dbReference type="EMBL" id="BEG97919.1"/>
    </source>
</evidence>
<proteinExistence type="predicted"/>
<evidence type="ECO:0000256" key="1">
    <source>
        <dbReference type="SAM" id="Phobius"/>
    </source>
</evidence>
<name>A0ABN6Z0F6_9BACE</name>
<evidence type="ECO:0000313" key="3">
    <source>
        <dbReference type="Proteomes" id="UP001496674"/>
    </source>
</evidence>
<sequence length="58" mass="6849">MTKIKKYLCKYNEHGFINPEHEQLEKYIIIAVFAMIFITLAALVVWVLHEQSSHTINM</sequence>
<keyword evidence="3" id="KW-1185">Reference proteome</keyword>
<keyword evidence="1" id="KW-0472">Membrane</keyword>
<keyword evidence="1" id="KW-1133">Transmembrane helix</keyword>
<accession>A0ABN6Z0F6</accession>
<protein>
    <submittedName>
        <fullName evidence="2">Uncharacterized protein</fullName>
    </submittedName>
</protein>
<dbReference type="Proteomes" id="UP001496674">
    <property type="component" value="Chromosome"/>
</dbReference>
<organism evidence="2 3">
    <name type="scientific">Bacteroides sedimenti</name>
    <dbReference type="NCBI Taxonomy" id="2136147"/>
    <lineage>
        <taxon>Bacteria</taxon>
        <taxon>Pseudomonadati</taxon>
        <taxon>Bacteroidota</taxon>
        <taxon>Bacteroidia</taxon>
        <taxon>Bacteroidales</taxon>
        <taxon>Bacteroidaceae</taxon>
        <taxon>Bacteroides</taxon>
    </lineage>
</organism>
<reference evidence="2 3" key="1">
    <citation type="submission" date="2023-04" db="EMBL/GenBank/DDBJ databases">
        <title>Draft genome sequence of acteroides sedimenti strain YN3PY1.</title>
        <authorList>
            <person name="Yoshida N."/>
        </authorList>
    </citation>
    <scope>NUCLEOTIDE SEQUENCE [LARGE SCALE GENOMIC DNA]</scope>
    <source>
        <strain evidence="2 3">YN3PY1</strain>
    </source>
</reference>
<dbReference type="EMBL" id="AP028055">
    <property type="protein sequence ID" value="BEG97919.1"/>
    <property type="molecule type" value="Genomic_DNA"/>
</dbReference>
<feature type="transmembrane region" description="Helical" evidence="1">
    <location>
        <begin position="27"/>
        <end position="48"/>
    </location>
</feature>